<accession>A0A7R8ZKR1</accession>
<dbReference type="GO" id="GO:0009986">
    <property type="term" value="C:cell surface"/>
    <property type="evidence" value="ECO:0007669"/>
    <property type="project" value="TreeGrafter"/>
</dbReference>
<dbReference type="GO" id="GO:0045211">
    <property type="term" value="C:postsynaptic membrane"/>
    <property type="evidence" value="ECO:0007669"/>
    <property type="project" value="TreeGrafter"/>
</dbReference>
<gene>
    <name evidence="1" type="ORF">CTOB1V02_LOCUS5418</name>
</gene>
<evidence type="ECO:0000313" key="1">
    <source>
        <dbReference type="EMBL" id="CAD7227513.1"/>
    </source>
</evidence>
<reference evidence="1" key="1">
    <citation type="submission" date="2020-11" db="EMBL/GenBank/DDBJ databases">
        <authorList>
            <person name="Tran Van P."/>
        </authorList>
    </citation>
    <scope>NUCLEOTIDE SEQUENCE</scope>
</reference>
<dbReference type="InterPro" id="IPR013320">
    <property type="entry name" value="ConA-like_dom_sf"/>
</dbReference>
<organism evidence="1">
    <name type="scientific">Cyprideis torosa</name>
    <dbReference type="NCBI Taxonomy" id="163714"/>
    <lineage>
        <taxon>Eukaryota</taxon>
        <taxon>Metazoa</taxon>
        <taxon>Ecdysozoa</taxon>
        <taxon>Arthropoda</taxon>
        <taxon>Crustacea</taxon>
        <taxon>Oligostraca</taxon>
        <taxon>Ostracoda</taxon>
        <taxon>Podocopa</taxon>
        <taxon>Podocopida</taxon>
        <taxon>Cytherocopina</taxon>
        <taxon>Cytheroidea</taxon>
        <taxon>Cytherideidae</taxon>
        <taxon>Cyprideis</taxon>
    </lineage>
</organism>
<proteinExistence type="predicted"/>
<protein>
    <submittedName>
        <fullName evidence="1">Uncharacterized protein</fullName>
    </submittedName>
</protein>
<sequence length="346" mass="38298">MRATVICGPLSRELLVHGAPSSPFSRKETYCWKGILEHVPFGNRDLAARVELLEEPIAPFSSYTSWSVVDHNLLGSDREIARGQPPVLCPTVFEGLAEGFFLNNPRDEDNNGQGTARLPSEEEHIPVKQFPPPPSPGGKAGDLVPLTTAEAKKNRHHLAVFVRNCHLIILIRKDFSDGDLNNYSPAEWRWKLEETCDNSWHHFSLAVTYPDIKLYLDGVEVTEPRGHTEVIDDWPLHPTADINVKWTIGACWQGSENRMQHMFKGDLAGLSYLPGKTENPDVLACLQRCQESLVAPDTRNLKMGTRVTASKGKINDQEDGVGGGEVSTCVSGNTCDLSEPLLSILQ</sequence>
<name>A0A7R8ZKR1_9CRUS</name>
<dbReference type="EMBL" id="OB661168">
    <property type="protein sequence ID" value="CAD7227513.1"/>
    <property type="molecule type" value="Genomic_DNA"/>
</dbReference>
<dbReference type="SUPFAM" id="SSF49899">
    <property type="entry name" value="Concanavalin A-like lectins/glucanases"/>
    <property type="match status" value="1"/>
</dbReference>
<dbReference type="OrthoDB" id="10012272at2759"/>
<dbReference type="GO" id="GO:0051965">
    <property type="term" value="P:positive regulation of synapse assembly"/>
    <property type="evidence" value="ECO:0007669"/>
    <property type="project" value="TreeGrafter"/>
</dbReference>
<dbReference type="AlphaFoldDB" id="A0A7R8ZKR1"/>
<dbReference type="GO" id="GO:0050806">
    <property type="term" value="P:positive regulation of synaptic transmission"/>
    <property type="evidence" value="ECO:0007669"/>
    <property type="project" value="TreeGrafter"/>
</dbReference>
<dbReference type="PANTHER" id="PTHR14139">
    <property type="entry name" value="CALSYNTENIN"/>
    <property type="match status" value="1"/>
</dbReference>
<dbReference type="PANTHER" id="PTHR14139:SF2">
    <property type="entry name" value="CALSYNTENIN-1"/>
    <property type="match status" value="1"/>
</dbReference>
<dbReference type="Gene3D" id="2.60.120.200">
    <property type="match status" value="1"/>
</dbReference>